<evidence type="ECO:0000313" key="4">
    <source>
        <dbReference type="Proteomes" id="UP000309340"/>
    </source>
</evidence>
<protein>
    <recommendedName>
        <fullName evidence="2">NADAR domain-containing protein</fullName>
    </recommendedName>
</protein>
<accession>A0A4U0WHN0</accession>
<organism evidence="3 4">
    <name type="scientific">Friedmanniomyces simplex</name>
    <dbReference type="NCBI Taxonomy" id="329884"/>
    <lineage>
        <taxon>Eukaryota</taxon>
        <taxon>Fungi</taxon>
        <taxon>Dikarya</taxon>
        <taxon>Ascomycota</taxon>
        <taxon>Pezizomycotina</taxon>
        <taxon>Dothideomycetes</taxon>
        <taxon>Dothideomycetidae</taxon>
        <taxon>Mycosphaerellales</taxon>
        <taxon>Teratosphaeriaceae</taxon>
        <taxon>Friedmanniomyces</taxon>
    </lineage>
</organism>
<dbReference type="SUPFAM" id="SSF143990">
    <property type="entry name" value="YbiA-like"/>
    <property type="match status" value="1"/>
</dbReference>
<dbReference type="AlphaFoldDB" id="A0A4U0WHN0"/>
<evidence type="ECO:0000313" key="3">
    <source>
        <dbReference type="EMBL" id="TKA61636.1"/>
    </source>
</evidence>
<sequence length="183" mass="20172">MNMGKKSPAPPEPSARKPKHKKCDDSTASTDCAGAAVLFWKEDGENGFLCQCAEQYMMWRKAILFDDRTTAAKIMNSRWGEERLAVVQRGNWLKFTQCTNVASMKMDDKGEPVPLKDLLLATKGHQLAEASPFDAVWGIGFKAEEALTVSRARWGENLLGKALMLGMLKPLNQIRGGSPSNPS</sequence>
<dbReference type="Gene3D" id="1.10.357.40">
    <property type="entry name" value="YbiA-like"/>
    <property type="match status" value="1"/>
</dbReference>
<dbReference type="OrthoDB" id="206452at2759"/>
<dbReference type="STRING" id="329884.A0A4U0WHN0"/>
<reference evidence="3 4" key="1">
    <citation type="submission" date="2017-03" db="EMBL/GenBank/DDBJ databases">
        <title>Genomes of endolithic fungi from Antarctica.</title>
        <authorList>
            <person name="Coleine C."/>
            <person name="Masonjones S."/>
            <person name="Stajich J.E."/>
        </authorList>
    </citation>
    <scope>NUCLEOTIDE SEQUENCE [LARGE SCALE GENOMIC DNA]</scope>
    <source>
        <strain evidence="3 4">CCFEE 5184</strain>
    </source>
</reference>
<dbReference type="InterPro" id="IPR012816">
    <property type="entry name" value="NADAR"/>
</dbReference>
<gene>
    <name evidence="3" type="ORF">B0A55_10755</name>
</gene>
<keyword evidence="4" id="KW-1185">Reference proteome</keyword>
<dbReference type="InterPro" id="IPR037238">
    <property type="entry name" value="YbiA-like_sf"/>
</dbReference>
<feature type="domain" description="NADAR" evidence="2">
    <location>
        <begin position="45"/>
        <end position="164"/>
    </location>
</feature>
<dbReference type="CDD" id="cd15457">
    <property type="entry name" value="NADAR"/>
    <property type="match status" value="1"/>
</dbReference>
<dbReference type="EMBL" id="NAJQ01001191">
    <property type="protein sequence ID" value="TKA61636.1"/>
    <property type="molecule type" value="Genomic_DNA"/>
</dbReference>
<feature type="region of interest" description="Disordered" evidence="1">
    <location>
        <begin position="1"/>
        <end position="27"/>
    </location>
</feature>
<evidence type="ECO:0000256" key="1">
    <source>
        <dbReference type="SAM" id="MobiDB-lite"/>
    </source>
</evidence>
<proteinExistence type="predicted"/>
<dbReference type="Pfam" id="PF08719">
    <property type="entry name" value="NADAR"/>
    <property type="match status" value="1"/>
</dbReference>
<dbReference type="Proteomes" id="UP000309340">
    <property type="component" value="Unassembled WGS sequence"/>
</dbReference>
<comment type="caution">
    <text evidence="3">The sequence shown here is derived from an EMBL/GenBank/DDBJ whole genome shotgun (WGS) entry which is preliminary data.</text>
</comment>
<evidence type="ECO:0000259" key="2">
    <source>
        <dbReference type="Pfam" id="PF08719"/>
    </source>
</evidence>
<name>A0A4U0WHN0_9PEZI</name>